<reference evidence="3 4" key="1">
    <citation type="submission" date="2019-06" db="EMBL/GenBank/DDBJ databases">
        <title>Paenimaribius caenipelagi gen. nov., sp. nov., isolated from a tidal flat.</title>
        <authorList>
            <person name="Yoon J.-H."/>
        </authorList>
    </citation>
    <scope>NUCLEOTIDE SEQUENCE [LARGE SCALE GENOMIC DNA]</scope>
    <source>
        <strain evidence="3 4">JBTF-M29</strain>
    </source>
</reference>
<keyword evidence="1" id="KW-0812">Transmembrane</keyword>
<feature type="domain" description="Thiol:disulfide interchange protein DsbD N-terminal" evidence="2">
    <location>
        <begin position="97"/>
        <end position="200"/>
    </location>
</feature>
<dbReference type="InterPro" id="IPR028250">
    <property type="entry name" value="DsbDN"/>
</dbReference>
<protein>
    <recommendedName>
        <fullName evidence="2">Thiol:disulfide interchange protein DsbD N-terminal domain-containing protein</fullName>
    </recommendedName>
</protein>
<keyword evidence="1" id="KW-0472">Membrane</keyword>
<proteinExistence type="predicted"/>
<evidence type="ECO:0000256" key="1">
    <source>
        <dbReference type="SAM" id="Phobius"/>
    </source>
</evidence>
<organism evidence="3 4">
    <name type="scientific">Palleronia caenipelagi</name>
    <dbReference type="NCBI Taxonomy" id="2489174"/>
    <lineage>
        <taxon>Bacteria</taxon>
        <taxon>Pseudomonadati</taxon>
        <taxon>Pseudomonadota</taxon>
        <taxon>Alphaproteobacteria</taxon>
        <taxon>Rhodobacterales</taxon>
        <taxon>Roseobacteraceae</taxon>
        <taxon>Palleronia</taxon>
    </lineage>
</organism>
<evidence type="ECO:0000313" key="4">
    <source>
        <dbReference type="Proteomes" id="UP000318590"/>
    </source>
</evidence>
<evidence type="ECO:0000259" key="2">
    <source>
        <dbReference type="Pfam" id="PF11412"/>
    </source>
</evidence>
<dbReference type="OrthoDB" id="9811036at2"/>
<dbReference type="Pfam" id="PF11412">
    <property type="entry name" value="DsbD_N"/>
    <property type="match status" value="1"/>
</dbReference>
<gene>
    <name evidence="3" type="ORF">FEV53_01135</name>
</gene>
<accession>A0A547Q9Z8</accession>
<dbReference type="EMBL" id="VFSV01000002">
    <property type="protein sequence ID" value="TRD23192.1"/>
    <property type="molecule type" value="Genomic_DNA"/>
</dbReference>
<dbReference type="Proteomes" id="UP000318590">
    <property type="component" value="Unassembled WGS sequence"/>
</dbReference>
<keyword evidence="1" id="KW-1133">Transmembrane helix</keyword>
<evidence type="ECO:0000313" key="3">
    <source>
        <dbReference type="EMBL" id="TRD23192.1"/>
    </source>
</evidence>
<dbReference type="AlphaFoldDB" id="A0A547Q9Z8"/>
<keyword evidence="4" id="KW-1185">Reference proteome</keyword>
<name>A0A547Q9Z8_9RHOB</name>
<feature type="transmembrane region" description="Helical" evidence="1">
    <location>
        <begin position="67"/>
        <end position="86"/>
    </location>
</feature>
<sequence>MTEWSNLGSPMPGIAISSLPVREVTLCMVLSWRSPAVTQGQRDSKCRHRDFSNHPEHLYLQPMIRRLAIILIAAIAAPAAFAADIAQIRVLPGWRQSDTHHMAALEIRLAPGWKTYWRIPGEAGIAPSFDWSRSENVGAFRVHWPTPDRFGTKGLRYFGYQDTVVLPVEITPRRAGEPITLDVDLDIGVCKDVCVPVQATVGAALLATSTRPDARIRLSLADQPVPGNRAGVRSSRCRIEMRDGSPVLTAQIDLPAQGRDEDVLFESHQPGVALAGRSAVREGGILHAEARIRTRDGDPAFLERGSVGLVVLGDDQAVTIPHCG</sequence>
<comment type="caution">
    <text evidence="3">The sequence shown here is derived from an EMBL/GenBank/DDBJ whole genome shotgun (WGS) entry which is preliminary data.</text>
</comment>